<dbReference type="SMART" id="SM00432">
    <property type="entry name" value="MADS"/>
    <property type="match status" value="1"/>
</dbReference>
<feature type="region of interest" description="Disordered" evidence="7">
    <location>
        <begin position="100"/>
        <end position="133"/>
    </location>
</feature>
<keyword evidence="3" id="KW-0238">DNA-binding</keyword>
<dbReference type="Proteomes" id="UP000501346">
    <property type="component" value="Chromosome SeIV-SeII"/>
</dbReference>
<dbReference type="CDD" id="cd00265">
    <property type="entry name" value="MADS_MEF2_like"/>
    <property type="match status" value="1"/>
</dbReference>
<reference evidence="9 10" key="1">
    <citation type="journal article" date="2019" name="BMC Genomics">
        <title>Chromosome level assembly and comparative genome analysis confirm lager-brewing yeasts originated from a single hybridization.</title>
        <authorList>
            <person name="Salazar A.N."/>
            <person name="Gorter de Vries A.R."/>
            <person name="van den Broek M."/>
            <person name="Brouwers N."/>
            <person name="de la Torre Cortes P."/>
            <person name="Kuijpers N.G.A."/>
            <person name="Daran J.G."/>
            <person name="Abeel T."/>
        </authorList>
    </citation>
    <scope>NUCLEOTIDE SEQUENCE [LARGE SCALE GENOMIC DNA]</scope>
    <source>
        <strain evidence="9 10">CBS 1483</strain>
    </source>
</reference>
<dbReference type="InterPro" id="IPR002100">
    <property type="entry name" value="TF_MADSbox"/>
</dbReference>
<gene>
    <name evidence="9" type="ORF">GRS66_006856</name>
</gene>
<dbReference type="GO" id="GO:0000981">
    <property type="term" value="F:DNA-binding transcription factor activity, RNA polymerase II-specific"/>
    <property type="evidence" value="ECO:0007669"/>
    <property type="project" value="TreeGrafter"/>
</dbReference>
<keyword evidence="5" id="KW-0539">Nucleus</keyword>
<comment type="subcellular location">
    <subcellularLocation>
        <location evidence="1">Nucleus</location>
    </subcellularLocation>
</comment>
<evidence type="ECO:0000256" key="6">
    <source>
        <dbReference type="ARBA" id="ARBA00025805"/>
    </source>
</evidence>
<evidence type="ECO:0000256" key="5">
    <source>
        <dbReference type="ARBA" id="ARBA00023242"/>
    </source>
</evidence>
<dbReference type="PANTHER" id="PTHR11945">
    <property type="entry name" value="MADS BOX PROTEIN"/>
    <property type="match status" value="1"/>
</dbReference>
<accession>A0A6C1E5D6</accession>
<dbReference type="PROSITE" id="PS00350">
    <property type="entry name" value="MADS_BOX_1"/>
    <property type="match status" value="1"/>
</dbReference>
<evidence type="ECO:0000313" key="9">
    <source>
        <dbReference type="EMBL" id="QID84355.1"/>
    </source>
</evidence>
<dbReference type="GO" id="GO:0046983">
    <property type="term" value="F:protein dimerization activity"/>
    <property type="evidence" value="ECO:0007669"/>
    <property type="project" value="InterPro"/>
</dbReference>
<dbReference type="SUPFAM" id="SSF55455">
    <property type="entry name" value="SRF-like"/>
    <property type="match status" value="1"/>
</dbReference>
<evidence type="ECO:0000259" key="8">
    <source>
        <dbReference type="PROSITE" id="PS50066"/>
    </source>
</evidence>
<evidence type="ECO:0000256" key="2">
    <source>
        <dbReference type="ARBA" id="ARBA00023015"/>
    </source>
</evidence>
<dbReference type="PROSITE" id="PS50066">
    <property type="entry name" value="MADS_BOX_2"/>
    <property type="match status" value="1"/>
</dbReference>
<feature type="compositionally biased region" description="Low complexity" evidence="7">
    <location>
        <begin position="116"/>
        <end position="133"/>
    </location>
</feature>
<feature type="domain" description="MADS-box" evidence="8">
    <location>
        <begin position="1"/>
        <end position="61"/>
    </location>
</feature>
<dbReference type="PRINTS" id="PR00404">
    <property type="entry name" value="MADSDOMAIN"/>
</dbReference>
<keyword evidence="10" id="KW-1185">Reference proteome</keyword>
<dbReference type="EMBL" id="CP049001">
    <property type="protein sequence ID" value="QID84355.1"/>
    <property type="molecule type" value="Genomic_DNA"/>
</dbReference>
<dbReference type="GO" id="GO:0033554">
    <property type="term" value="P:cellular response to stress"/>
    <property type="evidence" value="ECO:0007669"/>
    <property type="project" value="UniProtKB-ARBA"/>
</dbReference>
<feature type="region of interest" description="Disordered" evidence="7">
    <location>
        <begin position="415"/>
        <end position="453"/>
    </location>
</feature>
<feature type="compositionally biased region" description="Low complexity" evidence="7">
    <location>
        <begin position="441"/>
        <end position="453"/>
    </location>
</feature>
<organism evidence="9 10">
    <name type="scientific">Saccharomyces pastorianus</name>
    <name type="common">Lager yeast</name>
    <name type="synonym">Saccharomyces cerevisiae x Saccharomyces eubayanus</name>
    <dbReference type="NCBI Taxonomy" id="27292"/>
    <lineage>
        <taxon>Eukaryota</taxon>
        <taxon>Fungi</taxon>
        <taxon>Dikarya</taxon>
        <taxon>Ascomycota</taxon>
        <taxon>Saccharomycotina</taxon>
        <taxon>Saccharomycetes</taxon>
        <taxon>Saccharomycetales</taxon>
        <taxon>Saccharomycetaceae</taxon>
        <taxon>Saccharomyces</taxon>
    </lineage>
</organism>
<keyword evidence="2" id="KW-0805">Transcription regulation</keyword>
<dbReference type="GO" id="GO:0008301">
    <property type="term" value="F:DNA binding, bending"/>
    <property type="evidence" value="ECO:0007669"/>
    <property type="project" value="UniProtKB-ARBA"/>
</dbReference>
<dbReference type="Pfam" id="PF00319">
    <property type="entry name" value="SRF-TF"/>
    <property type="match status" value="1"/>
</dbReference>
<name>A0A6C1E5D6_SACPS</name>
<evidence type="ECO:0000313" key="10">
    <source>
        <dbReference type="Proteomes" id="UP000501346"/>
    </source>
</evidence>
<dbReference type="GO" id="GO:0005634">
    <property type="term" value="C:nucleus"/>
    <property type="evidence" value="ECO:0007669"/>
    <property type="project" value="UniProtKB-SubCell"/>
</dbReference>
<evidence type="ECO:0000256" key="4">
    <source>
        <dbReference type="ARBA" id="ARBA00023163"/>
    </source>
</evidence>
<dbReference type="InterPro" id="IPR033896">
    <property type="entry name" value="MEF2-like_N"/>
</dbReference>
<dbReference type="OrthoDB" id="1898716at2759"/>
<proteinExistence type="inferred from homology"/>
<comment type="similarity">
    <text evidence="6">Belongs to the MEF2 family.</text>
</comment>
<dbReference type="FunFam" id="3.40.1810.10:FF:000013">
    <property type="entry name" value="Transcription factor, MADS-box"/>
    <property type="match status" value="1"/>
</dbReference>
<keyword evidence="4" id="KW-0804">Transcription</keyword>
<evidence type="ECO:0000256" key="3">
    <source>
        <dbReference type="ARBA" id="ARBA00023125"/>
    </source>
</evidence>
<sequence length="453" mass="49835">MGRRKIEIEPIKDDRNRTVTFIKRKAGLFKKAHELSVLCQVDIAVIILGSNNTFYEYSSVDMGKLINVHQNNADLPHNVIEPSDYGDYVKKPHVVLNEKKRRRRRTAVLEPDSNFGNSALSGQNSSGNQSSGNLNVLPVSNEIEHAAIGTSLVNAQGNVSRNGSNISDHSKNGINYAMPRDQLHLGGGFYTNIYKDINGQQFQVDRVPYGDRMDKRMKLDSQQFFPGPNQPGYGSYYPSPYDNLPKPALPSNLMNNIPPVQSQFVQIIPANSNTIGRSFDVTNDNVTFRTRQTMSPPVDDVPSTSDGPAPVQTMVHHLNQLNRNRGKLSEKPALKLSIPKATADTSRESPTICPTTTSPKMAVQTNFKHPPCGSTFSPFSHSKILEIRSNDIKSSNHSGQSTCAQVNSKTFFLKPPIGRPPKFPKSPSTSIVIYPTPVPNPSSSSVNSIGSPK</sequence>
<dbReference type="PANTHER" id="PTHR11945:SF534">
    <property type="entry name" value="MYOCYTE-SPECIFIC ENHANCER FACTOR 2"/>
    <property type="match status" value="1"/>
</dbReference>
<evidence type="ECO:0000256" key="7">
    <source>
        <dbReference type="SAM" id="MobiDB-lite"/>
    </source>
</evidence>
<protein>
    <recommendedName>
        <fullName evidence="8">MADS-box domain-containing protein</fullName>
    </recommendedName>
</protein>
<evidence type="ECO:0000256" key="1">
    <source>
        <dbReference type="ARBA" id="ARBA00004123"/>
    </source>
</evidence>
<dbReference type="GO" id="GO:0045944">
    <property type="term" value="P:positive regulation of transcription by RNA polymerase II"/>
    <property type="evidence" value="ECO:0007669"/>
    <property type="project" value="InterPro"/>
</dbReference>
<dbReference type="GO" id="GO:0000978">
    <property type="term" value="F:RNA polymerase II cis-regulatory region sequence-specific DNA binding"/>
    <property type="evidence" value="ECO:0007669"/>
    <property type="project" value="TreeGrafter"/>
</dbReference>
<dbReference type="Gene3D" id="3.40.1810.10">
    <property type="entry name" value="Transcription factor, MADS-box"/>
    <property type="match status" value="1"/>
</dbReference>
<dbReference type="InterPro" id="IPR036879">
    <property type="entry name" value="TF_MADSbox_sf"/>
</dbReference>
<dbReference type="AlphaFoldDB" id="A0A6C1E5D6"/>